<dbReference type="NCBIfam" id="TIGR02385">
    <property type="entry name" value="RelE_StbE"/>
    <property type="match status" value="1"/>
</dbReference>
<evidence type="ECO:0000313" key="3">
    <source>
        <dbReference type="EMBL" id="SCZ85062.1"/>
    </source>
</evidence>
<protein>
    <submittedName>
        <fullName evidence="3">Uncharacterized protein</fullName>
    </submittedName>
</protein>
<dbReference type="Gene3D" id="3.30.2310.20">
    <property type="entry name" value="RelE-like"/>
    <property type="match status" value="1"/>
</dbReference>
<accession>A0A1G5SD39</accession>
<reference evidence="3 4" key="1">
    <citation type="submission" date="2016-10" db="EMBL/GenBank/DDBJ databases">
        <authorList>
            <person name="de Groot N.N."/>
        </authorList>
    </citation>
    <scope>NUCLEOTIDE SEQUENCE [LARGE SCALE GENOMIC DNA]</scope>
    <source>
        <strain evidence="3">1</strain>
    </source>
</reference>
<proteinExistence type="inferred from homology"/>
<dbReference type="Pfam" id="PF05016">
    <property type="entry name" value="ParE_toxin"/>
    <property type="match status" value="1"/>
</dbReference>
<comment type="similarity">
    <text evidence="1">Belongs to the RelE toxin family.</text>
</comment>
<dbReference type="AlphaFoldDB" id="A0A1G5SD39"/>
<evidence type="ECO:0000256" key="1">
    <source>
        <dbReference type="ARBA" id="ARBA00006226"/>
    </source>
</evidence>
<dbReference type="InterPro" id="IPR007712">
    <property type="entry name" value="RelE/ParE_toxin"/>
</dbReference>
<evidence type="ECO:0000256" key="2">
    <source>
        <dbReference type="ARBA" id="ARBA00022649"/>
    </source>
</evidence>
<dbReference type="EMBL" id="FMWO01000040">
    <property type="protein sequence ID" value="SCZ85062.1"/>
    <property type="molecule type" value="Genomic_DNA"/>
</dbReference>
<dbReference type="Proteomes" id="UP000198729">
    <property type="component" value="Unassembled WGS sequence"/>
</dbReference>
<evidence type="ECO:0000313" key="4">
    <source>
        <dbReference type="Proteomes" id="UP000198729"/>
    </source>
</evidence>
<dbReference type="InterPro" id="IPR051803">
    <property type="entry name" value="TA_system_RelE-like_toxin"/>
</dbReference>
<name>A0A1G5SD39_9PROT</name>
<sequence>MTKPKTSYSIVWRPIAEADLNNIVDYISQDNPIKAEEFGQELRAKVLPLAQHPRIGHTGRPGLPDFLRELVVYPDYIVFYRVLDDARTVEILRVKHAAQQVP</sequence>
<keyword evidence="4" id="KW-1185">Reference proteome</keyword>
<dbReference type="OrthoDB" id="9798046at2"/>
<keyword evidence="2" id="KW-1277">Toxin-antitoxin system</keyword>
<dbReference type="STRING" id="51642.NSMM_330082"/>
<dbReference type="InterPro" id="IPR035093">
    <property type="entry name" value="RelE/ParE_toxin_dom_sf"/>
</dbReference>
<organism evidence="3 4">
    <name type="scientific">Nitrosomonas mobilis</name>
    <dbReference type="NCBI Taxonomy" id="51642"/>
    <lineage>
        <taxon>Bacteria</taxon>
        <taxon>Pseudomonadati</taxon>
        <taxon>Pseudomonadota</taxon>
        <taxon>Betaproteobacteria</taxon>
        <taxon>Nitrosomonadales</taxon>
        <taxon>Nitrosomonadaceae</taxon>
        <taxon>Nitrosomonas</taxon>
    </lineage>
</organism>
<gene>
    <name evidence="3" type="ORF">NSMM_330082</name>
</gene>
<dbReference type="PANTHER" id="PTHR33755">
    <property type="entry name" value="TOXIN PARE1-RELATED"/>
    <property type="match status" value="1"/>
</dbReference>
<dbReference type="RefSeq" id="WP_090285030.1">
    <property type="nucleotide sequence ID" value="NZ_FMWO01000040.1"/>
</dbReference>